<dbReference type="Pfam" id="PF17789">
    <property type="entry name" value="MG4"/>
    <property type="match status" value="1"/>
</dbReference>
<feature type="signal peptide" evidence="9">
    <location>
        <begin position="1"/>
        <end position="19"/>
    </location>
</feature>
<dbReference type="InterPro" id="IPR002890">
    <property type="entry name" value="MG2"/>
</dbReference>
<evidence type="ECO:0000256" key="9">
    <source>
        <dbReference type="SAM" id="SignalP"/>
    </source>
</evidence>
<reference evidence="14" key="1">
    <citation type="submission" date="2025-08" db="UniProtKB">
        <authorList>
            <consortium name="RefSeq"/>
        </authorList>
    </citation>
    <scope>IDENTIFICATION</scope>
    <source>
        <tissue evidence="14">Liver</tissue>
    </source>
</reference>
<comment type="similarity">
    <text evidence="2">Belongs to the protease inhibitor I39 (alpha-2-macroglobulin) family.</text>
</comment>
<evidence type="ECO:0000256" key="3">
    <source>
        <dbReference type="ARBA" id="ARBA00022525"/>
    </source>
</evidence>
<dbReference type="InterPro" id="IPR013783">
    <property type="entry name" value="Ig-like_fold"/>
</dbReference>
<dbReference type="SMART" id="SM01359">
    <property type="entry name" value="A2M_N_2"/>
    <property type="match status" value="1"/>
</dbReference>
<evidence type="ECO:0000256" key="6">
    <source>
        <dbReference type="ARBA" id="ARBA00022900"/>
    </source>
</evidence>
<dbReference type="InterPro" id="IPR011625">
    <property type="entry name" value="A2M_N_BRD"/>
</dbReference>
<organism evidence="13 14">
    <name type="scientific">Python bivittatus</name>
    <name type="common">Burmese python</name>
    <name type="synonym">Python molurus bivittatus</name>
    <dbReference type="NCBI Taxonomy" id="176946"/>
    <lineage>
        <taxon>Eukaryota</taxon>
        <taxon>Metazoa</taxon>
        <taxon>Chordata</taxon>
        <taxon>Craniata</taxon>
        <taxon>Vertebrata</taxon>
        <taxon>Euteleostomi</taxon>
        <taxon>Lepidosauria</taxon>
        <taxon>Squamata</taxon>
        <taxon>Bifurcata</taxon>
        <taxon>Unidentata</taxon>
        <taxon>Episquamata</taxon>
        <taxon>Toxicofera</taxon>
        <taxon>Serpentes</taxon>
        <taxon>Henophidia</taxon>
        <taxon>Pythonidae</taxon>
        <taxon>Python</taxon>
    </lineage>
</organism>
<protein>
    <submittedName>
        <fullName evidence="14">Ovostatin-like isoform X2</fullName>
    </submittedName>
</protein>
<feature type="domain" description="Alpha-2-macroglobulin" evidence="11">
    <location>
        <begin position="729"/>
        <end position="819"/>
    </location>
</feature>
<keyword evidence="6" id="KW-0722">Serine protease inhibitor</keyword>
<dbReference type="Pfam" id="PF01835">
    <property type="entry name" value="MG2"/>
    <property type="match status" value="1"/>
</dbReference>
<evidence type="ECO:0000259" key="11">
    <source>
        <dbReference type="SMART" id="SM01360"/>
    </source>
</evidence>
<evidence type="ECO:0000313" key="14">
    <source>
        <dbReference type="RefSeq" id="XP_025022616.1"/>
    </source>
</evidence>
<dbReference type="InterPro" id="IPR014756">
    <property type="entry name" value="Ig_E-set"/>
</dbReference>
<dbReference type="Pfam" id="PF07678">
    <property type="entry name" value="TED_complement"/>
    <property type="match status" value="1"/>
</dbReference>
<evidence type="ECO:0000256" key="7">
    <source>
        <dbReference type="ARBA" id="ARBA00023157"/>
    </source>
</evidence>
<name>A0A9F5IS20_PYTBI</name>
<keyword evidence="13" id="KW-1185">Reference proteome</keyword>
<dbReference type="PANTHER" id="PTHR11412:SF173">
    <property type="entry name" value="OVOSTATIN"/>
    <property type="match status" value="1"/>
</dbReference>
<dbReference type="SUPFAM" id="SSF49410">
    <property type="entry name" value="Alpha-macroglobulin receptor domain"/>
    <property type="match status" value="1"/>
</dbReference>
<dbReference type="InterPro" id="IPR009048">
    <property type="entry name" value="A-macroglobulin_rcpt-bd"/>
</dbReference>
<dbReference type="InterPro" id="IPR008930">
    <property type="entry name" value="Terpenoid_cyclase/PrenylTrfase"/>
</dbReference>
<dbReference type="Pfam" id="PF00207">
    <property type="entry name" value="A2M"/>
    <property type="match status" value="1"/>
</dbReference>
<evidence type="ECO:0000256" key="8">
    <source>
        <dbReference type="ARBA" id="ARBA00023180"/>
    </source>
</evidence>
<dbReference type="InterPro" id="IPR036595">
    <property type="entry name" value="A-macroglobulin_rcpt-bd_sf"/>
</dbReference>
<dbReference type="InterPro" id="IPR041555">
    <property type="entry name" value="MG3"/>
</dbReference>
<dbReference type="SMART" id="SM01360">
    <property type="entry name" value="A2M"/>
    <property type="match status" value="1"/>
</dbReference>
<dbReference type="Proteomes" id="UP000695026">
    <property type="component" value="Unplaced"/>
</dbReference>
<dbReference type="Gene3D" id="2.60.40.690">
    <property type="entry name" value="Alpha-macroglobulin, receptor-binding domain"/>
    <property type="match status" value="1"/>
</dbReference>
<keyword evidence="4" id="KW-0646">Protease inhibitor</keyword>
<keyword evidence="8" id="KW-0325">Glycoprotein</keyword>
<dbReference type="InterPro" id="IPR019742">
    <property type="entry name" value="MacrogloblnA2_CS"/>
</dbReference>
<evidence type="ECO:0000259" key="10">
    <source>
        <dbReference type="SMART" id="SM01359"/>
    </source>
</evidence>
<feature type="domain" description="Alpha-macroglobulin receptor-binding" evidence="12">
    <location>
        <begin position="1345"/>
        <end position="1430"/>
    </location>
</feature>
<proteinExistence type="inferred from homology"/>
<dbReference type="Pfam" id="PF17791">
    <property type="entry name" value="MG3"/>
    <property type="match status" value="1"/>
</dbReference>
<evidence type="ECO:0000256" key="4">
    <source>
        <dbReference type="ARBA" id="ARBA00022690"/>
    </source>
</evidence>
<dbReference type="InterPro" id="IPR047565">
    <property type="entry name" value="Alpha-macroglob_thiol-ester_cl"/>
</dbReference>
<comment type="subcellular location">
    <subcellularLocation>
        <location evidence="1">Secreted</location>
    </subcellularLocation>
</comment>
<dbReference type="PANTHER" id="PTHR11412">
    <property type="entry name" value="MACROGLOBULIN / COMPLEMENT"/>
    <property type="match status" value="1"/>
</dbReference>
<dbReference type="GeneID" id="103050633"/>
<evidence type="ECO:0000259" key="12">
    <source>
        <dbReference type="SMART" id="SM01361"/>
    </source>
</evidence>
<accession>A0A9F5IS20</accession>
<dbReference type="SMART" id="SM01361">
    <property type="entry name" value="A2M_recep"/>
    <property type="match status" value="1"/>
</dbReference>
<evidence type="ECO:0000256" key="5">
    <source>
        <dbReference type="ARBA" id="ARBA00022729"/>
    </source>
</evidence>
<dbReference type="Gene3D" id="2.20.130.20">
    <property type="match status" value="2"/>
</dbReference>
<dbReference type="SUPFAM" id="SSF81296">
    <property type="entry name" value="E set domains"/>
    <property type="match status" value="1"/>
</dbReference>
<evidence type="ECO:0000256" key="1">
    <source>
        <dbReference type="ARBA" id="ARBA00004613"/>
    </source>
</evidence>
<dbReference type="SUPFAM" id="SSF48239">
    <property type="entry name" value="Terpenoid cyclases/Protein prenyltransferases"/>
    <property type="match status" value="1"/>
</dbReference>
<dbReference type="InterPro" id="IPR011626">
    <property type="entry name" value="Alpha-macroglobulin_TED"/>
</dbReference>
<dbReference type="Gene3D" id="2.60.120.1540">
    <property type="match status" value="1"/>
</dbReference>
<dbReference type="Gene3D" id="2.60.40.1930">
    <property type="match status" value="2"/>
</dbReference>
<dbReference type="RefSeq" id="XP_025022616.1">
    <property type="nucleotide sequence ID" value="XM_025166848.1"/>
</dbReference>
<dbReference type="SMART" id="SM01419">
    <property type="entry name" value="Thiol-ester_cl"/>
    <property type="match status" value="1"/>
</dbReference>
<feature type="chain" id="PRO_5039948567" evidence="9">
    <location>
        <begin position="20"/>
        <end position="1436"/>
    </location>
</feature>
<dbReference type="PROSITE" id="PS00477">
    <property type="entry name" value="ALPHA_2_MACROGLOBULIN"/>
    <property type="match status" value="1"/>
</dbReference>
<dbReference type="GO" id="GO:0004867">
    <property type="term" value="F:serine-type endopeptidase inhibitor activity"/>
    <property type="evidence" value="ECO:0007669"/>
    <property type="project" value="UniProtKB-KW"/>
</dbReference>
<dbReference type="GO" id="GO:0005615">
    <property type="term" value="C:extracellular space"/>
    <property type="evidence" value="ECO:0007669"/>
    <property type="project" value="InterPro"/>
</dbReference>
<dbReference type="Pfam" id="PF07703">
    <property type="entry name" value="A2M_BRD"/>
    <property type="match status" value="1"/>
</dbReference>
<sequence>MGSWIFLVALLLHLSTAKALEPQYVLLVPAVVQSNSSNEACVQFLNINEPISVNITMEYNIDSYPLWKRTVEENSFSHCITFMVPPAVSNPLAFIVLSAQGSSVSFHERRSVAIRNISTTVFVQTDKSAYKPSQKVLFRVVALNPDFKPVNQMYPSIYIQDPKGNRIAQWLNQSAAFGILQLEFLTVQDANLGSYQIIVEHAPNRYTYHWFSLEEYVLPRYEATIQAPEKLSPFDEEFELSICAKYTYGQPVQGVAQLRVCRQHYYNPRCNQDSNRICETVSAQLGKNGCVSKIISTKVFRLYAGLGENRYFFLSLHVEGTVTENGTGIQISRSTYISIYQARKTIMFENIDSYYRRGLPYSGQIRLRDEDHKPLANGLIFLEFNGETVANYTTDINGTAQFSIETSNLFEPRYKLRAFYQSDQCTDYGWLDAYQPEVVYYIQRFFSRSGSFVKIEPVLEELPCGKQKSVTVHYILNKEQYKDIQTTSVNFYAILVTKGKIVDGGKQEVSIRAGQYSTFSVSLNITQNLAPRTRLLVYSVQPYGDIIADSISLEVEKCFRNKVSLQFSEKQALPASEITLHLSAEATSFCAVRAVDKSVLLLSPRIDLSPENVYNRMPYLDLFGYYHNGLNLDDGPKEPCIEMHNTFYNGLYYMPVNVTNDGNVHDIFQNMGIKVFTGSSLQKPVVCVSDFECKKISTDDHDPRVEKAFSSDAFANRVIETVRTNFPETWIWDMVTIDTTGKTNLLYTVPDTITEWIANAFCVENDAGFGISRPASLTAFQPFFVEITLPYSAVRGEEIILKANIFNHLNSCIEVTVTLEDSQDFEVENLSTEKDFTRICADETKSYSWRIRLQKLGTVNFTVTAEAKAGELTEGRRDTVIKPLLVEPEGVKKEVTQSSLICAKGTPVSEAVILNLPANLVEGSARASFTVLGDILGTAMRNFEYYLQMPYGCGEQNIAMYLSNFVILNYLNNTKQLTEEKKSRIIGHLNSGYQKQLFYQLTNGAFSTFGNANEGNLWLTALVYKAFARTKSHIYIYDNILNQALIWIASKQKADGCFEPVGGIYNNGLKGKNYDILVTAHVTASLLESGISNSYPVVRNGLSCLDAALNGNLENIYENALMAYTYSLAGEAEKQKRLLDILMQSATRTGGLLYWEREKKPAAEIFPSFYPRASSAEIEIASYVLLAHLRQLNLSQEQLTEASQMAQWLTRQQNYYGGFSSTQDTPVALQALSEYGTLTFTKDAQNTVVISAGESFKQLFQVDSSVSILLQQTTLPSIPGNYSVEVKGSGCVYVQTFLRYNVILPEQASGFSLAVEIKNASCTGNFFPKMDVVLTVSYTGERNVSNMAIIDMKMLSGFVPVRSSLDQLQNEVARWEIRNDHVSIYLREVSAKEITLTITIEETHPVTNNKPAQIGIYDYYETDEYAMAEYNTPCQV</sequence>
<dbReference type="InterPro" id="IPR001599">
    <property type="entry name" value="Macroglobln_a2"/>
</dbReference>
<dbReference type="InterPro" id="IPR050473">
    <property type="entry name" value="A2M/Complement_sys"/>
</dbReference>
<dbReference type="Gene3D" id="1.50.10.20">
    <property type="match status" value="1"/>
</dbReference>
<feature type="domain" description="Alpha-2-macroglobulin bait region" evidence="10">
    <location>
        <begin position="453"/>
        <end position="602"/>
    </location>
</feature>
<dbReference type="Gene3D" id="2.60.40.10">
    <property type="entry name" value="Immunoglobulins"/>
    <property type="match status" value="2"/>
</dbReference>
<keyword evidence="5 9" id="KW-0732">Signal</keyword>
<keyword evidence="3" id="KW-0964">Secreted</keyword>
<dbReference type="FunFam" id="2.60.40.1930:FF:000001">
    <property type="entry name" value="CD109 isoform 3"/>
    <property type="match status" value="1"/>
</dbReference>
<evidence type="ECO:0000313" key="13">
    <source>
        <dbReference type="Proteomes" id="UP000695026"/>
    </source>
</evidence>
<dbReference type="Pfam" id="PF07677">
    <property type="entry name" value="A2M_recep"/>
    <property type="match status" value="1"/>
</dbReference>
<dbReference type="InterPro" id="IPR040839">
    <property type="entry name" value="MG4"/>
</dbReference>
<keyword evidence="7" id="KW-1015">Disulfide bond</keyword>
<evidence type="ECO:0000256" key="2">
    <source>
        <dbReference type="ARBA" id="ARBA00010952"/>
    </source>
</evidence>
<dbReference type="Gene3D" id="2.60.40.1940">
    <property type="match status" value="1"/>
</dbReference>
<gene>
    <name evidence="14" type="primary">LOC103050633</name>
</gene>